<sequence length="651" mass="69034">MFQPKKKRPRIRRTMSGLIALTLLSSLVFPSVAGAEPAEPSQVQFANVSVQAGQTVHVPVALKKSHFGVKAYNMQIDYDTSALEIVRITPKSVNVISTSPNEDGVADFQYQINNAEGWVRIIWVDFTGGDHSIVDETQLFDMEIKAKSNATPGTKQLSVDQTDSEHWHFTNVEYQSYTELSGGTITITAANSGGDNSGSTPTPNPGNSSGGGGGGSVSPTSPVITPVPSTPAVTKGVDIYVNGQKQEQSATATTSTVNNQVTTTVHVDNEKVINQIGSGLKTLLLPITGTGKGAVVGELNGKLVKTMEGSNAEVVIQTDSGTYTLPANQIQVDQILNQFGSTVPLEDITIQIAIVPSATSKQTAIQAAADKLENTTVIAAPIDFEVKAIWNGQQVNVDRFNSYVERSITLPEGVDGSKITTGVVLQPDGSLLHVPTKVIKGNGQDSAIINSLTNSTYALIYHPATFSDVSSHWSRVDVQDLASRLIVQGTGENVFAPDRSITRAEFTAVLLRGLGLHSPRSTEAASFTDVNTGSWYEDEVQTAVSYGLISGYADDSFRPNNEISRAEALTIVSRAMKLVGLAQADASETTSLLSTYSDSAKVQAWAAEPVASAIKQELVQGADGKLMSDADISRAQSAAIVKRLLAKAGLI</sequence>
<dbReference type="Pfam" id="PF00963">
    <property type="entry name" value="Cohesin"/>
    <property type="match status" value="1"/>
</dbReference>
<evidence type="ECO:0000256" key="1">
    <source>
        <dbReference type="SAM" id="MobiDB-lite"/>
    </source>
</evidence>
<dbReference type="CDD" id="cd08548">
    <property type="entry name" value="Type_I_cohesin_like"/>
    <property type="match status" value="1"/>
</dbReference>
<dbReference type="PANTHER" id="PTHR43308:SF5">
    <property type="entry name" value="S-LAYER PROTEIN _ PEPTIDOGLYCAN ENDO-BETA-N-ACETYLGLUCOSAMINIDASE"/>
    <property type="match status" value="1"/>
</dbReference>
<dbReference type="EMBL" id="CP145892">
    <property type="protein sequence ID" value="WWP23109.1"/>
    <property type="molecule type" value="Genomic_DNA"/>
</dbReference>
<keyword evidence="2" id="KW-0732">Signal</keyword>
<feature type="compositionally biased region" description="Low complexity" evidence="1">
    <location>
        <begin position="217"/>
        <end position="232"/>
    </location>
</feature>
<dbReference type="Pfam" id="PF00395">
    <property type="entry name" value="SLH"/>
    <property type="match status" value="2"/>
</dbReference>
<dbReference type="InterPro" id="IPR002102">
    <property type="entry name" value="Cohesin_dom"/>
</dbReference>
<feature type="compositionally biased region" description="Low complexity" evidence="1">
    <location>
        <begin position="197"/>
        <end position="207"/>
    </location>
</feature>
<accession>A0ABD8AZW0</accession>
<dbReference type="Proteomes" id="UP001364764">
    <property type="component" value="Chromosome"/>
</dbReference>
<dbReference type="InterPro" id="IPR051465">
    <property type="entry name" value="Cell_Envelope_Struct_Comp"/>
</dbReference>
<gene>
    <name evidence="4" type="ORF">V6668_13345</name>
</gene>
<feature type="domain" description="SLH" evidence="3">
    <location>
        <begin position="593"/>
        <end position="651"/>
    </location>
</feature>
<dbReference type="GeneID" id="93476468"/>
<dbReference type="PROSITE" id="PS51272">
    <property type="entry name" value="SLH"/>
    <property type="match status" value="3"/>
</dbReference>
<proteinExistence type="predicted"/>
<feature type="signal peptide" evidence="2">
    <location>
        <begin position="1"/>
        <end position="35"/>
    </location>
</feature>
<feature type="chain" id="PRO_5044753838" evidence="2">
    <location>
        <begin position="36"/>
        <end position="651"/>
    </location>
</feature>
<dbReference type="SUPFAM" id="SSF49384">
    <property type="entry name" value="Carbohydrate-binding domain"/>
    <property type="match status" value="1"/>
</dbReference>
<protein>
    <submittedName>
        <fullName evidence="4">S-layer homology domain-containing protein</fullName>
    </submittedName>
</protein>
<evidence type="ECO:0000313" key="4">
    <source>
        <dbReference type="EMBL" id="WWP23109.1"/>
    </source>
</evidence>
<dbReference type="InterPro" id="IPR008965">
    <property type="entry name" value="CBM2/CBM3_carb-bd_dom_sf"/>
</dbReference>
<dbReference type="AlphaFoldDB" id="A0ABD8AZW0"/>
<feature type="domain" description="SLH" evidence="3">
    <location>
        <begin position="461"/>
        <end position="521"/>
    </location>
</feature>
<reference evidence="4 5" key="1">
    <citation type="submission" date="2024-02" db="EMBL/GenBank/DDBJ databases">
        <title>Complete sequences of two Paenibacillus sp. strains and one Lysinibacillus strain isolated from the environment on STAA medium highlight biotechnological potential.</title>
        <authorList>
            <person name="Attere S.A."/>
            <person name="Piche L.C."/>
            <person name="Intertaglia L."/>
            <person name="Lami R."/>
            <person name="Charette S.J."/>
            <person name="Vincent A.T."/>
        </authorList>
    </citation>
    <scope>NUCLEOTIDE SEQUENCE [LARGE SCALE GENOMIC DNA]</scope>
    <source>
        <strain evidence="4 5">Y5S-7</strain>
    </source>
</reference>
<evidence type="ECO:0000259" key="3">
    <source>
        <dbReference type="PROSITE" id="PS51272"/>
    </source>
</evidence>
<dbReference type="InterPro" id="IPR001119">
    <property type="entry name" value="SLH_dom"/>
</dbReference>
<evidence type="ECO:0000313" key="5">
    <source>
        <dbReference type="Proteomes" id="UP001364764"/>
    </source>
</evidence>
<organism evidence="4 5">
    <name type="scientific">Paenibacillus amylolyticus</name>
    <dbReference type="NCBI Taxonomy" id="1451"/>
    <lineage>
        <taxon>Bacteria</taxon>
        <taxon>Bacillati</taxon>
        <taxon>Bacillota</taxon>
        <taxon>Bacilli</taxon>
        <taxon>Bacillales</taxon>
        <taxon>Paenibacillaceae</taxon>
        <taxon>Paenibacillus</taxon>
    </lineage>
</organism>
<dbReference type="Gene3D" id="2.60.40.680">
    <property type="match status" value="1"/>
</dbReference>
<feature type="domain" description="SLH" evidence="3">
    <location>
        <begin position="523"/>
        <end position="586"/>
    </location>
</feature>
<dbReference type="RefSeq" id="WP_076318084.1">
    <property type="nucleotide sequence ID" value="NZ_CP145892.1"/>
</dbReference>
<name>A0ABD8AZW0_PAEAM</name>
<feature type="region of interest" description="Disordered" evidence="1">
    <location>
        <begin position="188"/>
        <end position="232"/>
    </location>
</feature>
<evidence type="ECO:0000256" key="2">
    <source>
        <dbReference type="SAM" id="SignalP"/>
    </source>
</evidence>
<dbReference type="PANTHER" id="PTHR43308">
    <property type="entry name" value="OUTER MEMBRANE PROTEIN ALPHA-RELATED"/>
    <property type="match status" value="1"/>
</dbReference>